<organism evidence="3 4">
    <name type="scientific">Porites evermanni</name>
    <dbReference type="NCBI Taxonomy" id="104178"/>
    <lineage>
        <taxon>Eukaryota</taxon>
        <taxon>Metazoa</taxon>
        <taxon>Cnidaria</taxon>
        <taxon>Anthozoa</taxon>
        <taxon>Hexacorallia</taxon>
        <taxon>Scleractinia</taxon>
        <taxon>Fungiina</taxon>
        <taxon>Poritidae</taxon>
        <taxon>Porites</taxon>
    </lineage>
</organism>
<evidence type="ECO:0000256" key="2">
    <source>
        <dbReference type="SAM" id="MobiDB-lite"/>
    </source>
</evidence>
<evidence type="ECO:0000313" key="3">
    <source>
        <dbReference type="EMBL" id="CAH3028445.1"/>
    </source>
</evidence>
<proteinExistence type="predicted"/>
<keyword evidence="1" id="KW-0175">Coiled coil</keyword>
<name>A0ABN8MKC1_9CNID</name>
<protein>
    <submittedName>
        <fullName evidence="3">Uncharacterized protein</fullName>
    </submittedName>
</protein>
<sequence>MHMEEAANLICSLQRTLGDLDTVLANVNERSKRTILHIETAAQRILQTVTEHRHKLVSKVNEITEAKLQALQAEKESVQENFRAVENVLRSAQSTSVVEDSEEWNVAIAKQLRDLKEQDFDFQVHDEDMRFHFLGPSVTEFQGEVKNPDQNTETQCPFEGEVLNYVKERKTSTAFTEDGHNCDFSGPDLNKEGGATLAEDKEVSNDLNNNEKYDEDENKRKQASNED</sequence>
<accession>A0ABN8MKC1</accession>
<dbReference type="EMBL" id="CALNXI010000511">
    <property type="protein sequence ID" value="CAH3028445.1"/>
    <property type="molecule type" value="Genomic_DNA"/>
</dbReference>
<evidence type="ECO:0000256" key="1">
    <source>
        <dbReference type="SAM" id="Coils"/>
    </source>
</evidence>
<feature type="coiled-coil region" evidence="1">
    <location>
        <begin position="56"/>
        <end position="88"/>
    </location>
</feature>
<keyword evidence="4" id="KW-1185">Reference proteome</keyword>
<dbReference type="Proteomes" id="UP001159427">
    <property type="component" value="Unassembled WGS sequence"/>
</dbReference>
<comment type="caution">
    <text evidence="3">The sequence shown here is derived from an EMBL/GenBank/DDBJ whole genome shotgun (WGS) entry which is preliminary data.</text>
</comment>
<gene>
    <name evidence="3" type="ORF">PEVE_00034108</name>
</gene>
<feature type="compositionally biased region" description="Basic and acidic residues" evidence="2">
    <location>
        <begin position="198"/>
        <end position="227"/>
    </location>
</feature>
<reference evidence="3 4" key="1">
    <citation type="submission" date="2022-05" db="EMBL/GenBank/DDBJ databases">
        <authorList>
            <consortium name="Genoscope - CEA"/>
            <person name="William W."/>
        </authorList>
    </citation>
    <scope>NUCLEOTIDE SEQUENCE [LARGE SCALE GENOMIC DNA]</scope>
</reference>
<feature type="region of interest" description="Disordered" evidence="2">
    <location>
        <begin position="178"/>
        <end position="227"/>
    </location>
</feature>
<evidence type="ECO:0000313" key="4">
    <source>
        <dbReference type="Proteomes" id="UP001159427"/>
    </source>
</evidence>